<keyword evidence="4 7" id="KW-0436">Ligase</keyword>
<comment type="function">
    <text evidence="7 8">Cell wall formation. Catalyzes the addition of glutamate to the nucleotide precursor UDP-N-acetylmuramoyl-L-alanine (UMA).</text>
</comment>
<dbReference type="PANTHER" id="PTHR43692:SF1">
    <property type="entry name" value="UDP-N-ACETYLMURAMOYLALANINE--D-GLUTAMATE LIGASE"/>
    <property type="match status" value="1"/>
</dbReference>
<keyword evidence="6 7" id="KW-0067">ATP-binding</keyword>
<dbReference type="EMBL" id="JBBKTX010000014">
    <property type="protein sequence ID" value="MFK4753222.1"/>
    <property type="molecule type" value="Genomic_DNA"/>
</dbReference>
<evidence type="ECO:0000256" key="3">
    <source>
        <dbReference type="ARBA" id="ARBA00022490"/>
    </source>
</evidence>
<accession>A0ABW8NJR7</accession>
<evidence type="ECO:0000256" key="6">
    <source>
        <dbReference type="ARBA" id="ARBA00022840"/>
    </source>
</evidence>
<dbReference type="Pfam" id="PF02875">
    <property type="entry name" value="Mur_ligase_C"/>
    <property type="match status" value="1"/>
</dbReference>
<dbReference type="Proteomes" id="UP001620597">
    <property type="component" value="Unassembled WGS sequence"/>
</dbReference>
<dbReference type="SUPFAM" id="SSF51984">
    <property type="entry name" value="MurCD N-terminal domain"/>
    <property type="match status" value="1"/>
</dbReference>
<comment type="catalytic activity">
    <reaction evidence="7 8">
        <text>UDP-N-acetyl-alpha-D-muramoyl-L-alanine + D-glutamate + ATP = UDP-N-acetyl-alpha-D-muramoyl-L-alanyl-D-glutamate + ADP + phosphate + H(+)</text>
        <dbReference type="Rhea" id="RHEA:16429"/>
        <dbReference type="ChEBI" id="CHEBI:15378"/>
        <dbReference type="ChEBI" id="CHEBI:29986"/>
        <dbReference type="ChEBI" id="CHEBI:30616"/>
        <dbReference type="ChEBI" id="CHEBI:43474"/>
        <dbReference type="ChEBI" id="CHEBI:83898"/>
        <dbReference type="ChEBI" id="CHEBI:83900"/>
        <dbReference type="ChEBI" id="CHEBI:456216"/>
        <dbReference type="EC" id="6.3.2.9"/>
    </reaction>
</comment>
<feature type="binding site" evidence="7">
    <location>
        <begin position="116"/>
        <end position="122"/>
    </location>
    <ligand>
        <name>ATP</name>
        <dbReference type="ChEBI" id="CHEBI:30616"/>
    </ligand>
</feature>
<dbReference type="InterPro" id="IPR036615">
    <property type="entry name" value="Mur_ligase_C_dom_sf"/>
</dbReference>
<sequence length="458" mass="48392">MTLAKAHIKRMIVGLGVSGQATARYCQRMGWAFDLCDSRDALPAVDSLKAQFPKANIRLGALDGELLADYHQIIVSPGVALSEPALQQALSEQVEVIGDVELFARHNHTPVIAITGSNGKSTVTTLVRDILVDAGMSAVMGGNIGVPVLDLLDGPQPDVYVLELSSFQLETTSSLKARVATILNLSEDHLDRYQGMADYGLAKQRIFIGCELAVVNRDDDGSSPHDEIAEEAGFTLNAPAGDDFGLQPGERDGITGDWVVRAGMKLVHSSELKIRGRHNLANVMAALALVETVGVSPAQARTTLCRFAGLAHRCEWVGEHNGVAFINDSKGTNVGSTLAAIQGLAGQSRAGEAGSLWLLAGGDGKGQDFQPLTSACKTGIAGVCCFGKDGGSLATALAATCPTYHFPDLFEAFTFAARNASAGDIVLLSPACASLDQFPNYLERGRRFCELVGRLVDV</sequence>
<evidence type="ECO:0000256" key="1">
    <source>
        <dbReference type="ARBA" id="ARBA00004496"/>
    </source>
</evidence>
<dbReference type="Gene3D" id="3.90.190.20">
    <property type="entry name" value="Mur ligase, C-terminal domain"/>
    <property type="match status" value="1"/>
</dbReference>
<keyword evidence="7 8" id="KW-0573">Peptidoglycan synthesis</keyword>
<keyword evidence="7 8" id="KW-0961">Cell wall biogenesis/degradation</keyword>
<feature type="domain" description="Mur ligase C-terminal" evidence="9">
    <location>
        <begin position="312"/>
        <end position="432"/>
    </location>
</feature>
<evidence type="ECO:0000259" key="9">
    <source>
        <dbReference type="Pfam" id="PF02875"/>
    </source>
</evidence>
<keyword evidence="5 7" id="KW-0547">Nucleotide-binding</keyword>
<comment type="pathway">
    <text evidence="2 7 8">Cell wall biogenesis; peptidoglycan biosynthesis.</text>
</comment>
<keyword evidence="12" id="KW-1185">Reference proteome</keyword>
<dbReference type="SUPFAM" id="SSF53623">
    <property type="entry name" value="MurD-like peptide ligases, catalytic domain"/>
    <property type="match status" value="1"/>
</dbReference>
<comment type="similarity">
    <text evidence="7">Belongs to the MurCDEF family.</text>
</comment>
<dbReference type="GO" id="GO:0008764">
    <property type="term" value="F:UDP-N-acetylmuramoylalanine-D-glutamate ligase activity"/>
    <property type="evidence" value="ECO:0007669"/>
    <property type="project" value="UniProtKB-EC"/>
</dbReference>
<dbReference type="Pfam" id="PF21799">
    <property type="entry name" value="MurD-like_N"/>
    <property type="match status" value="1"/>
</dbReference>
<evidence type="ECO:0000256" key="4">
    <source>
        <dbReference type="ARBA" id="ARBA00022598"/>
    </source>
</evidence>
<dbReference type="InterPro" id="IPR004101">
    <property type="entry name" value="Mur_ligase_C"/>
</dbReference>
<gene>
    <name evidence="7 11" type="primary">murD</name>
    <name evidence="11" type="ORF">WG929_12435</name>
</gene>
<keyword evidence="7 8" id="KW-0131">Cell cycle</keyword>
<comment type="subcellular location">
    <subcellularLocation>
        <location evidence="1 7 8">Cytoplasm</location>
    </subcellularLocation>
</comment>
<dbReference type="EC" id="6.3.2.9" evidence="7 8"/>
<dbReference type="InterPro" id="IPR013221">
    <property type="entry name" value="Mur_ligase_cen"/>
</dbReference>
<proteinExistence type="inferred from homology"/>
<keyword evidence="3 7" id="KW-0963">Cytoplasm</keyword>
<evidence type="ECO:0000313" key="11">
    <source>
        <dbReference type="EMBL" id="MFK4753222.1"/>
    </source>
</evidence>
<evidence type="ECO:0000256" key="5">
    <source>
        <dbReference type="ARBA" id="ARBA00022741"/>
    </source>
</evidence>
<evidence type="ECO:0000256" key="7">
    <source>
        <dbReference type="HAMAP-Rule" id="MF_00639"/>
    </source>
</evidence>
<organism evidence="11 12">
    <name type="scientific">Oceanobacter antarcticus</name>
    <dbReference type="NCBI Taxonomy" id="3133425"/>
    <lineage>
        <taxon>Bacteria</taxon>
        <taxon>Pseudomonadati</taxon>
        <taxon>Pseudomonadota</taxon>
        <taxon>Gammaproteobacteria</taxon>
        <taxon>Oceanospirillales</taxon>
        <taxon>Oceanospirillaceae</taxon>
        <taxon>Oceanobacter</taxon>
    </lineage>
</organism>
<reference evidence="11 12" key="1">
    <citation type="submission" date="2024-03" db="EMBL/GenBank/DDBJ databases">
        <title>High-quality draft genome sequence of Oceanobacter sp. wDCs-4.</title>
        <authorList>
            <person name="Dong C."/>
        </authorList>
    </citation>
    <scope>NUCLEOTIDE SEQUENCE [LARGE SCALE GENOMIC DNA]</scope>
    <source>
        <strain evidence="12">wDCs-4</strain>
    </source>
</reference>
<dbReference type="InterPro" id="IPR036565">
    <property type="entry name" value="Mur-like_cat_sf"/>
</dbReference>
<dbReference type="PANTHER" id="PTHR43692">
    <property type="entry name" value="UDP-N-ACETYLMURAMOYLALANINE--D-GLUTAMATE LIGASE"/>
    <property type="match status" value="1"/>
</dbReference>
<dbReference type="Gene3D" id="3.40.1190.10">
    <property type="entry name" value="Mur-like, catalytic domain"/>
    <property type="match status" value="1"/>
</dbReference>
<dbReference type="SUPFAM" id="SSF53244">
    <property type="entry name" value="MurD-like peptide ligases, peptide-binding domain"/>
    <property type="match status" value="1"/>
</dbReference>
<dbReference type="Gene3D" id="3.40.50.720">
    <property type="entry name" value="NAD(P)-binding Rossmann-like Domain"/>
    <property type="match status" value="1"/>
</dbReference>
<evidence type="ECO:0000259" key="10">
    <source>
        <dbReference type="Pfam" id="PF08245"/>
    </source>
</evidence>
<evidence type="ECO:0000256" key="2">
    <source>
        <dbReference type="ARBA" id="ARBA00004752"/>
    </source>
</evidence>
<dbReference type="HAMAP" id="MF_00639">
    <property type="entry name" value="MurD"/>
    <property type="match status" value="1"/>
</dbReference>
<dbReference type="InterPro" id="IPR005762">
    <property type="entry name" value="MurD"/>
</dbReference>
<dbReference type="NCBIfam" id="TIGR01087">
    <property type="entry name" value="murD"/>
    <property type="match status" value="1"/>
</dbReference>
<feature type="domain" description="Mur ligase central" evidence="10">
    <location>
        <begin position="114"/>
        <end position="289"/>
    </location>
</feature>
<name>A0ABW8NJR7_9GAMM</name>
<evidence type="ECO:0000313" key="12">
    <source>
        <dbReference type="Proteomes" id="UP001620597"/>
    </source>
</evidence>
<dbReference type="RefSeq" id="WP_416206289.1">
    <property type="nucleotide sequence ID" value="NZ_JBBKTX010000014.1"/>
</dbReference>
<comment type="caution">
    <text evidence="11">The sequence shown here is derived from an EMBL/GenBank/DDBJ whole genome shotgun (WGS) entry which is preliminary data.</text>
</comment>
<keyword evidence="7 8" id="KW-0133">Cell shape</keyword>
<dbReference type="Pfam" id="PF08245">
    <property type="entry name" value="Mur_ligase_M"/>
    <property type="match status" value="1"/>
</dbReference>
<evidence type="ECO:0000256" key="8">
    <source>
        <dbReference type="RuleBase" id="RU003664"/>
    </source>
</evidence>
<keyword evidence="7 8" id="KW-0132">Cell division</keyword>
<protein>
    <recommendedName>
        <fullName evidence="7 8">UDP-N-acetylmuramoylalanine--D-glutamate ligase</fullName>
        <ecNumber evidence="7 8">6.3.2.9</ecNumber>
    </recommendedName>
    <alternativeName>
        <fullName evidence="7">D-glutamic acid-adding enzyme</fullName>
    </alternativeName>
    <alternativeName>
        <fullName evidence="7">UDP-N-acetylmuramoyl-L-alanyl-D-glutamate synthetase</fullName>
    </alternativeName>
</protein>